<feature type="compositionally biased region" description="Gly residues" evidence="1">
    <location>
        <begin position="12"/>
        <end position="21"/>
    </location>
</feature>
<comment type="caution">
    <text evidence="2">The sequence shown here is derived from an EMBL/GenBank/DDBJ whole genome shotgun (WGS) entry which is preliminary data.</text>
</comment>
<dbReference type="Proteomes" id="UP001524501">
    <property type="component" value="Unassembled WGS sequence"/>
</dbReference>
<sequence length="72" mass="7580">MSSKDKYLNKGQPGGIGCGHGADGRVRGQRACLVRFGVGRYSVGVTHNLGGLNADIHHADRDTPPANLPREA</sequence>
<name>A0ABT1QEY4_9NOCA</name>
<gene>
    <name evidence="2" type="ORF">NOF53_11050</name>
</gene>
<dbReference type="EMBL" id="JANFQF010000007">
    <property type="protein sequence ID" value="MCQ4119697.1"/>
    <property type="molecule type" value="Genomic_DNA"/>
</dbReference>
<evidence type="ECO:0000313" key="3">
    <source>
        <dbReference type="Proteomes" id="UP001524501"/>
    </source>
</evidence>
<evidence type="ECO:0000313" key="2">
    <source>
        <dbReference type="EMBL" id="MCQ4119697.1"/>
    </source>
</evidence>
<evidence type="ECO:0000256" key="1">
    <source>
        <dbReference type="SAM" id="MobiDB-lite"/>
    </source>
</evidence>
<organism evidence="2 3">
    <name type="scientific">Rhodococcus tibetensis</name>
    <dbReference type="NCBI Taxonomy" id="2965064"/>
    <lineage>
        <taxon>Bacteria</taxon>
        <taxon>Bacillati</taxon>
        <taxon>Actinomycetota</taxon>
        <taxon>Actinomycetes</taxon>
        <taxon>Mycobacteriales</taxon>
        <taxon>Nocardiaceae</taxon>
        <taxon>Rhodococcus</taxon>
    </lineage>
</organism>
<proteinExistence type="predicted"/>
<accession>A0ABT1QEY4</accession>
<keyword evidence="3" id="KW-1185">Reference proteome</keyword>
<reference evidence="2 3" key="1">
    <citation type="submission" date="2022-07" db="EMBL/GenBank/DDBJ databases">
        <title>Degradation activity of malathion, p-nitrophenol and potential low-temperature adaptation strategy of Rhodococcus sp. FXJ9.536.</title>
        <authorList>
            <person name="Huang J."/>
            <person name="Huang Y."/>
        </authorList>
    </citation>
    <scope>NUCLEOTIDE SEQUENCE [LARGE SCALE GENOMIC DNA]</scope>
    <source>
        <strain evidence="2 3">FXJ9.536</strain>
    </source>
</reference>
<feature type="region of interest" description="Disordered" evidence="1">
    <location>
        <begin position="52"/>
        <end position="72"/>
    </location>
</feature>
<protein>
    <submittedName>
        <fullName evidence="2">Uncharacterized protein</fullName>
    </submittedName>
</protein>
<feature type="region of interest" description="Disordered" evidence="1">
    <location>
        <begin position="1"/>
        <end position="22"/>
    </location>
</feature>
<dbReference type="RefSeq" id="WP_255968117.1">
    <property type="nucleotide sequence ID" value="NZ_JANFQF010000007.1"/>
</dbReference>